<dbReference type="AlphaFoldDB" id="A0ABD1FC83"/>
<keyword evidence="3" id="KW-1185">Reference proteome</keyword>
<accession>A0ABD1FC83</accession>
<evidence type="ECO:0000313" key="2">
    <source>
        <dbReference type="EMBL" id="KAL1516862.1"/>
    </source>
</evidence>
<reference evidence="2 3" key="1">
    <citation type="submission" date="2024-05" db="EMBL/GenBank/DDBJ databases">
        <title>Genetic variation in Jamaican populations of the coffee berry borer (Hypothenemus hampei).</title>
        <authorList>
            <person name="Errbii M."/>
            <person name="Myrie A."/>
        </authorList>
    </citation>
    <scope>NUCLEOTIDE SEQUENCE [LARGE SCALE GENOMIC DNA]</scope>
    <source>
        <strain evidence="2">JA-Hopewell-2020-01-JO</strain>
        <tissue evidence="2">Whole body</tissue>
    </source>
</reference>
<gene>
    <name evidence="2" type="ORF">ABEB36_000701</name>
</gene>
<comment type="caution">
    <text evidence="2">The sequence shown here is derived from an EMBL/GenBank/DDBJ whole genome shotgun (WGS) entry which is preliminary data.</text>
</comment>
<feature type="domain" description="G-protein coupled receptors family 2 profile 1" evidence="1">
    <location>
        <begin position="43"/>
        <end position="108"/>
    </location>
</feature>
<protein>
    <recommendedName>
        <fullName evidence="1">G-protein coupled receptors family 2 profile 1 domain-containing protein</fullName>
    </recommendedName>
</protein>
<name>A0ABD1FC83_HYPHA</name>
<evidence type="ECO:0000313" key="3">
    <source>
        <dbReference type="Proteomes" id="UP001566132"/>
    </source>
</evidence>
<organism evidence="2 3">
    <name type="scientific">Hypothenemus hampei</name>
    <name type="common">Coffee berry borer</name>
    <dbReference type="NCBI Taxonomy" id="57062"/>
    <lineage>
        <taxon>Eukaryota</taxon>
        <taxon>Metazoa</taxon>
        <taxon>Ecdysozoa</taxon>
        <taxon>Arthropoda</taxon>
        <taxon>Hexapoda</taxon>
        <taxon>Insecta</taxon>
        <taxon>Pterygota</taxon>
        <taxon>Neoptera</taxon>
        <taxon>Endopterygota</taxon>
        <taxon>Coleoptera</taxon>
        <taxon>Polyphaga</taxon>
        <taxon>Cucujiformia</taxon>
        <taxon>Curculionidae</taxon>
        <taxon>Scolytinae</taxon>
        <taxon>Hypothenemus</taxon>
    </lineage>
</organism>
<sequence length="108" mass="12497">MLAGRSTKGLKVNSTCRQKMDQNMHLIEMKRIEDLAIQKNYEDCLKKYGQNIRSNEPFKISGKIMCGPFFDELFCWQPQLANSTASEPCPSYVIGFVKVRRSLTYEHD</sequence>
<dbReference type="EMBL" id="JBDJPC010000001">
    <property type="protein sequence ID" value="KAL1516862.1"/>
    <property type="molecule type" value="Genomic_DNA"/>
</dbReference>
<evidence type="ECO:0000259" key="1">
    <source>
        <dbReference type="PROSITE" id="PS50227"/>
    </source>
</evidence>
<dbReference type="Proteomes" id="UP001566132">
    <property type="component" value="Unassembled WGS sequence"/>
</dbReference>
<dbReference type="SUPFAM" id="SSF111418">
    <property type="entry name" value="Hormone receptor domain"/>
    <property type="match status" value="1"/>
</dbReference>
<dbReference type="PROSITE" id="PS50227">
    <property type="entry name" value="G_PROTEIN_RECEP_F2_3"/>
    <property type="match status" value="1"/>
</dbReference>
<dbReference type="InterPro" id="IPR001879">
    <property type="entry name" value="GPCR_2_extracellular_dom"/>
</dbReference>
<dbReference type="Gene3D" id="4.10.1240.10">
    <property type="entry name" value="GPCR, family 2, extracellular hormone receptor domain"/>
    <property type="match status" value="1"/>
</dbReference>
<dbReference type="InterPro" id="IPR036445">
    <property type="entry name" value="GPCR_2_extracell_dom_sf"/>
</dbReference>
<proteinExistence type="predicted"/>
<dbReference type="Pfam" id="PF02793">
    <property type="entry name" value="HRM"/>
    <property type="match status" value="1"/>
</dbReference>